<comment type="subcellular location">
    <subcellularLocation>
        <location evidence="1 6">Cytoplasmic vesicle membrane</location>
        <topology evidence="1 6">Peripheral membrane protein</topology>
        <orientation evidence="1 6">Cytoplasmic side</orientation>
    </subcellularLocation>
    <subcellularLocation>
        <location evidence="6">Membrane</location>
        <location evidence="6">Coated pit</location>
        <topology evidence="6">Peripheral membrane protein</topology>
        <orientation evidence="6">Cytoplasmic side</orientation>
    </subcellularLocation>
    <text evidence="6">Cytoplasmic face of coated pits and vesicles.</text>
</comment>
<dbReference type="AlphaFoldDB" id="A0AAD5RIT5"/>
<keyword evidence="4 6" id="KW-0168">Coated pit</keyword>
<protein>
    <recommendedName>
        <fullName evidence="6">Clathrin light chain</fullName>
    </recommendedName>
</protein>
<dbReference type="GO" id="GO:0030130">
    <property type="term" value="C:clathrin coat of trans-Golgi network vesicle"/>
    <property type="evidence" value="ECO:0007669"/>
    <property type="project" value="InterPro"/>
</dbReference>
<feature type="compositionally biased region" description="Basic and acidic residues" evidence="8">
    <location>
        <begin position="103"/>
        <end position="123"/>
    </location>
</feature>
<comment type="similarity">
    <text evidence="2 6">Belongs to the clathrin light chain family.</text>
</comment>
<dbReference type="Proteomes" id="UP001201980">
    <property type="component" value="Unassembled WGS sequence"/>
</dbReference>
<dbReference type="GO" id="GO:0030132">
    <property type="term" value="C:clathrin coat of coated pit"/>
    <property type="evidence" value="ECO:0007669"/>
    <property type="project" value="InterPro"/>
</dbReference>
<proteinExistence type="inferred from homology"/>
<keyword evidence="10" id="KW-1185">Reference proteome</keyword>
<gene>
    <name evidence="9" type="ORF">MKZ38_006781</name>
</gene>
<keyword evidence="7" id="KW-0175">Coiled coil</keyword>
<dbReference type="Pfam" id="PF01086">
    <property type="entry name" value="Clathrin_lg_ch"/>
    <property type="match status" value="1"/>
</dbReference>
<evidence type="ECO:0000256" key="8">
    <source>
        <dbReference type="SAM" id="MobiDB-lite"/>
    </source>
</evidence>
<evidence type="ECO:0000313" key="9">
    <source>
        <dbReference type="EMBL" id="KAJ2895202.1"/>
    </source>
</evidence>
<accession>A0AAD5RIT5</accession>
<name>A0AAD5RIT5_9PEZI</name>
<feature type="coiled-coil region" evidence="7">
    <location>
        <begin position="124"/>
        <end position="166"/>
    </location>
</feature>
<sequence length="222" mass="24772">MADRFPSLEDFDEGGQTDVKDASADPSTDDFLAREKALLGDDADQFATNQDVIALGDASGEPNETAAFEQQFPDITSTPQPAQPSVSYNSGFQSYVEEEEDPEPIKEWRARRDESNAKRQAKFEAQRKEAIEEAQENIDEFYNNYNAKKEKSIAQTRREADEFLNNRDDTVSGGTSWERIAKLVDLTGKGAKGGADGTQKERYRKLLISLRKDEKAPGAEGY</sequence>
<dbReference type="InterPro" id="IPR000996">
    <property type="entry name" value="Clathrin_L-chain"/>
</dbReference>
<feature type="region of interest" description="Disordered" evidence="8">
    <location>
        <begin position="94"/>
        <end position="123"/>
    </location>
</feature>
<feature type="region of interest" description="Disordered" evidence="8">
    <location>
        <begin position="1"/>
        <end position="28"/>
    </location>
</feature>
<evidence type="ECO:0000256" key="6">
    <source>
        <dbReference type="RuleBase" id="RU363137"/>
    </source>
</evidence>
<dbReference type="GO" id="GO:0005198">
    <property type="term" value="F:structural molecule activity"/>
    <property type="evidence" value="ECO:0007669"/>
    <property type="project" value="InterPro"/>
</dbReference>
<dbReference type="GO" id="GO:0006886">
    <property type="term" value="P:intracellular protein transport"/>
    <property type="evidence" value="ECO:0007669"/>
    <property type="project" value="InterPro"/>
</dbReference>
<keyword evidence="5 6" id="KW-0968">Cytoplasmic vesicle</keyword>
<dbReference type="PANTHER" id="PTHR10639:SF7">
    <property type="entry name" value="CLATHRIN LIGHT CHAIN"/>
    <property type="match status" value="1"/>
</dbReference>
<organism evidence="9 10">
    <name type="scientific">Zalerion maritima</name>
    <dbReference type="NCBI Taxonomy" id="339359"/>
    <lineage>
        <taxon>Eukaryota</taxon>
        <taxon>Fungi</taxon>
        <taxon>Dikarya</taxon>
        <taxon>Ascomycota</taxon>
        <taxon>Pezizomycotina</taxon>
        <taxon>Sordariomycetes</taxon>
        <taxon>Lulworthiomycetidae</taxon>
        <taxon>Lulworthiales</taxon>
        <taxon>Lulworthiaceae</taxon>
        <taxon>Zalerion</taxon>
    </lineage>
</organism>
<comment type="function">
    <text evidence="6">Clathrin is the major protein of the polyhedral coat of coated pits and vesicles.</text>
</comment>
<keyword evidence="3 6" id="KW-0472">Membrane</keyword>
<evidence type="ECO:0000256" key="7">
    <source>
        <dbReference type="SAM" id="Coils"/>
    </source>
</evidence>
<dbReference type="GO" id="GO:0032050">
    <property type="term" value="F:clathrin heavy chain binding"/>
    <property type="evidence" value="ECO:0007669"/>
    <property type="project" value="TreeGrafter"/>
</dbReference>
<evidence type="ECO:0000256" key="2">
    <source>
        <dbReference type="ARBA" id="ARBA00005263"/>
    </source>
</evidence>
<comment type="caution">
    <text evidence="9">The sequence shown here is derived from an EMBL/GenBank/DDBJ whole genome shotgun (WGS) entry which is preliminary data.</text>
</comment>
<dbReference type="GO" id="GO:0072583">
    <property type="term" value="P:clathrin-dependent endocytosis"/>
    <property type="evidence" value="ECO:0007669"/>
    <property type="project" value="TreeGrafter"/>
</dbReference>
<dbReference type="EMBL" id="JAKWBI020000419">
    <property type="protein sequence ID" value="KAJ2895202.1"/>
    <property type="molecule type" value="Genomic_DNA"/>
</dbReference>
<evidence type="ECO:0000256" key="3">
    <source>
        <dbReference type="ARBA" id="ARBA00023136"/>
    </source>
</evidence>
<evidence type="ECO:0000256" key="1">
    <source>
        <dbReference type="ARBA" id="ARBA00004180"/>
    </source>
</evidence>
<reference evidence="9" key="1">
    <citation type="submission" date="2022-07" db="EMBL/GenBank/DDBJ databases">
        <title>Draft genome sequence of Zalerion maritima ATCC 34329, a (micro)plastics degrading marine fungus.</title>
        <authorList>
            <person name="Paco A."/>
            <person name="Goncalves M.F.M."/>
            <person name="Rocha-Santos T.A.P."/>
            <person name="Alves A."/>
        </authorList>
    </citation>
    <scope>NUCLEOTIDE SEQUENCE</scope>
    <source>
        <strain evidence="9">ATCC 34329</strain>
    </source>
</reference>
<dbReference type="PANTHER" id="PTHR10639">
    <property type="entry name" value="CLATHRIN LIGHT CHAIN"/>
    <property type="match status" value="1"/>
</dbReference>
<evidence type="ECO:0000256" key="4">
    <source>
        <dbReference type="ARBA" id="ARBA00023176"/>
    </source>
</evidence>
<evidence type="ECO:0000313" key="10">
    <source>
        <dbReference type="Proteomes" id="UP001201980"/>
    </source>
</evidence>
<evidence type="ECO:0000256" key="5">
    <source>
        <dbReference type="ARBA" id="ARBA00023329"/>
    </source>
</evidence>